<evidence type="ECO:0000256" key="4">
    <source>
        <dbReference type="ARBA" id="ARBA00018569"/>
    </source>
</evidence>
<organism evidence="11 12">
    <name type="scientific">Fastidiosipila sanguinis</name>
    <dbReference type="NCBI Taxonomy" id="236753"/>
    <lineage>
        <taxon>Bacteria</taxon>
        <taxon>Bacillati</taxon>
        <taxon>Bacillota</taxon>
        <taxon>Clostridia</taxon>
        <taxon>Eubacteriales</taxon>
        <taxon>Oscillospiraceae</taxon>
        <taxon>Fastidiosipila</taxon>
    </lineage>
</organism>
<evidence type="ECO:0000259" key="9">
    <source>
        <dbReference type="Pfam" id="PF02719"/>
    </source>
</evidence>
<evidence type="ECO:0000256" key="1">
    <source>
        <dbReference type="ARBA" id="ARBA00000083"/>
    </source>
</evidence>
<evidence type="ECO:0000256" key="8">
    <source>
        <dbReference type="ARBA" id="ARBA00033067"/>
    </source>
</evidence>
<dbReference type="InterPro" id="IPR013692">
    <property type="entry name" value="CapD_C"/>
</dbReference>
<keyword evidence="6" id="KW-0413">Isomerase</keyword>
<dbReference type="Pfam" id="PF08485">
    <property type="entry name" value="Polysacc_syn_2C"/>
    <property type="match status" value="1"/>
</dbReference>
<reference evidence="12" key="1">
    <citation type="submission" date="2018-02" db="EMBL/GenBank/DDBJ databases">
        <authorList>
            <person name="Holder M.E."/>
            <person name="Ajami N.J."/>
            <person name="Petrosino J.F."/>
        </authorList>
    </citation>
    <scope>NUCLEOTIDE SEQUENCE [LARGE SCALE GENOMIC DNA]</scope>
    <source>
        <strain evidence="12">CCUG 47711</strain>
    </source>
</reference>
<dbReference type="KEGG" id="fsa:C5Q98_00725"/>
<dbReference type="EMBL" id="CP027226">
    <property type="protein sequence ID" value="AVM41842.1"/>
    <property type="molecule type" value="Genomic_DNA"/>
</dbReference>
<feature type="domain" description="UDP-glucose 4-epimerase CapD C-terminal" evidence="10">
    <location>
        <begin position="286"/>
        <end position="334"/>
    </location>
</feature>
<comment type="similarity">
    <text evidence="2">Belongs to the polysaccharide synthase family.</text>
</comment>
<proteinExistence type="inferred from homology"/>
<evidence type="ECO:0000256" key="6">
    <source>
        <dbReference type="ARBA" id="ARBA00023235"/>
    </source>
</evidence>
<dbReference type="Gene3D" id="3.40.50.720">
    <property type="entry name" value="NAD(P)-binding Rossmann-like Domain"/>
    <property type="match status" value="1"/>
</dbReference>
<evidence type="ECO:0000256" key="2">
    <source>
        <dbReference type="ARBA" id="ARBA00007430"/>
    </source>
</evidence>
<protein>
    <recommendedName>
        <fullName evidence="4">UDP-glucose 4-epimerase</fullName>
        <ecNumber evidence="3">5.1.3.2</ecNumber>
    </recommendedName>
    <alternativeName>
        <fullName evidence="8">Galactowaldenase</fullName>
    </alternativeName>
    <alternativeName>
        <fullName evidence="7">UDP-galactose 4-epimerase</fullName>
    </alternativeName>
</protein>
<evidence type="ECO:0000256" key="7">
    <source>
        <dbReference type="ARBA" id="ARBA00031367"/>
    </source>
</evidence>
<dbReference type="CDD" id="cd05237">
    <property type="entry name" value="UDP_invert_4-6DH_SDR_e"/>
    <property type="match status" value="1"/>
</dbReference>
<evidence type="ECO:0000259" key="10">
    <source>
        <dbReference type="Pfam" id="PF08485"/>
    </source>
</evidence>
<evidence type="ECO:0000313" key="12">
    <source>
        <dbReference type="Proteomes" id="UP000237947"/>
    </source>
</evidence>
<accession>A0A2S0KLC7</accession>
<evidence type="ECO:0000256" key="3">
    <source>
        <dbReference type="ARBA" id="ARBA00013189"/>
    </source>
</evidence>
<keyword evidence="5" id="KW-0448">Lipopolysaccharide biosynthesis</keyword>
<keyword evidence="12" id="KW-1185">Reference proteome</keyword>
<dbReference type="InterPro" id="IPR003869">
    <property type="entry name" value="Polysac_CapD-like"/>
</dbReference>
<evidence type="ECO:0000313" key="11">
    <source>
        <dbReference type="EMBL" id="AVM41842.1"/>
    </source>
</evidence>
<dbReference type="GO" id="GO:0003978">
    <property type="term" value="F:UDP-glucose 4-epimerase activity"/>
    <property type="evidence" value="ECO:0007669"/>
    <property type="project" value="UniProtKB-EC"/>
</dbReference>
<dbReference type="OrthoDB" id="9803111at2"/>
<dbReference type="PANTHER" id="PTHR43318:SF2">
    <property type="entry name" value="UDP-N-ACETYLGLUCOSAMINE 4,6-DEHYDRATASE (INVERTING)"/>
    <property type="match status" value="1"/>
</dbReference>
<dbReference type="RefSeq" id="WP_106011830.1">
    <property type="nucleotide sequence ID" value="NZ_CP027226.1"/>
</dbReference>
<sequence length="342" mass="38493">MSFFKDKVLLITGGSGSFGRACVDRFLDTDIKEIRVFSRDEAKHDAMRHDYKSDKINYFIGDIREYDSVKNAMRGVDYVFHAAAIKEVPSAEFFPIEAVKTNILGADNVINAAVEEGIEGIVCLSTDKAAYPINAMGMTKAVMEKLVVAKTKSYRDNKTLVCSTRYGNVMASRGSVIPLFINQIKTGQPLTITEPLMTRFLMSLPEAIDLVMYAFEHADPGDLLVRKAPASTIGDLAQALLELFDADNEIKIIGKRHGEKMYETLVTEEEMAKAIDMGDYYRIPADTRNLNYDVYFKEGAADSRDVVEQFNSDNAKRLNVEEVKELLLTVDYVREELENWKK</sequence>
<dbReference type="EC" id="5.1.3.2" evidence="3"/>
<dbReference type="SUPFAM" id="SSF51735">
    <property type="entry name" value="NAD(P)-binding Rossmann-fold domains"/>
    <property type="match status" value="1"/>
</dbReference>
<gene>
    <name evidence="11" type="ORF">C5Q98_00725</name>
</gene>
<name>A0A2S0KLC7_9FIRM</name>
<dbReference type="Proteomes" id="UP000237947">
    <property type="component" value="Chromosome"/>
</dbReference>
<evidence type="ECO:0000256" key="5">
    <source>
        <dbReference type="ARBA" id="ARBA00022985"/>
    </source>
</evidence>
<comment type="catalytic activity">
    <reaction evidence="1">
        <text>UDP-alpha-D-glucose = UDP-alpha-D-galactose</text>
        <dbReference type="Rhea" id="RHEA:22168"/>
        <dbReference type="ChEBI" id="CHEBI:58885"/>
        <dbReference type="ChEBI" id="CHEBI:66914"/>
        <dbReference type="EC" id="5.1.3.2"/>
    </reaction>
</comment>
<dbReference type="GO" id="GO:0009103">
    <property type="term" value="P:lipopolysaccharide biosynthetic process"/>
    <property type="evidence" value="ECO:0007669"/>
    <property type="project" value="UniProtKB-KW"/>
</dbReference>
<dbReference type="InterPro" id="IPR036291">
    <property type="entry name" value="NAD(P)-bd_dom_sf"/>
</dbReference>
<dbReference type="AlphaFoldDB" id="A0A2S0KLC7"/>
<dbReference type="Pfam" id="PF02719">
    <property type="entry name" value="Polysacc_synt_2"/>
    <property type="match status" value="1"/>
</dbReference>
<dbReference type="InterPro" id="IPR051203">
    <property type="entry name" value="Polysaccharide_Synthase-Rel"/>
</dbReference>
<dbReference type="PANTHER" id="PTHR43318">
    <property type="entry name" value="UDP-N-ACETYLGLUCOSAMINE 4,6-DEHYDRATASE"/>
    <property type="match status" value="1"/>
</dbReference>
<feature type="domain" description="Polysaccharide biosynthesis protein CapD-like" evidence="9">
    <location>
        <begin position="9"/>
        <end position="283"/>
    </location>
</feature>